<feature type="region of interest" description="Disordered" evidence="1">
    <location>
        <begin position="382"/>
        <end position="402"/>
    </location>
</feature>
<reference evidence="2" key="1">
    <citation type="submission" date="2020-05" db="EMBL/GenBank/DDBJ databases">
        <title>Phylogenomic resolution of chytrid fungi.</title>
        <authorList>
            <person name="Stajich J.E."/>
            <person name="Amses K."/>
            <person name="Simmons R."/>
            <person name="Seto K."/>
            <person name="Myers J."/>
            <person name="Bonds A."/>
            <person name="Quandt C.A."/>
            <person name="Barry K."/>
            <person name="Liu P."/>
            <person name="Grigoriev I."/>
            <person name="Longcore J.E."/>
            <person name="James T.Y."/>
        </authorList>
    </citation>
    <scope>NUCLEOTIDE SEQUENCE</scope>
    <source>
        <strain evidence="2">JEL0379</strain>
    </source>
</reference>
<feature type="region of interest" description="Disordered" evidence="1">
    <location>
        <begin position="141"/>
        <end position="163"/>
    </location>
</feature>
<evidence type="ECO:0000313" key="3">
    <source>
        <dbReference type="Proteomes" id="UP001212152"/>
    </source>
</evidence>
<evidence type="ECO:0000256" key="1">
    <source>
        <dbReference type="SAM" id="MobiDB-lite"/>
    </source>
</evidence>
<name>A0AAD5XRZ8_9FUNG</name>
<feature type="compositionally biased region" description="Basic and acidic residues" evidence="1">
    <location>
        <begin position="142"/>
        <end position="155"/>
    </location>
</feature>
<dbReference type="AlphaFoldDB" id="A0AAD5XRZ8"/>
<dbReference type="Proteomes" id="UP001212152">
    <property type="component" value="Unassembled WGS sequence"/>
</dbReference>
<sequence>MILITQPRFSSPDLIYFSSDIQAALGVSERSFKEYFETQGLGGKGFIAIYRTIEADPETDQAALAAKSCKDLVSDILLALVHLRKTYFQEGNKRSDQLNSPHKVAEFRHFLNLTGTQQDAAVEFVKDYTYDSALKRKKRKITLPDESHTPTRSEDETFVPNGSDVATSDDDATEMRNHLALDFLCTQSPGFVESLLTAHNSIYHFDSTNVTEEFTELKKKAVALASKGALKWTASHIKHILALASVLLIDPALDMKQVALLRDPTSAAKTFFPTRSNCDLLDDTDAESPLHRISRIFSKALYQTQGKESACAALRHASAKMHLQEPPPHDELILFDIYLQLFNDLPNSGAHEDEFDYIINTVRPFFAVLNRFDNLGVKWNTPSKESGKRKKKVDRSQKSRRPDVTVLHSVRPILRGEVKKPSETRSDLVIYDLFRIAQFLREDLRAGNAPYSFGCQIAGGEMSIYVMELRFDGLYELRNVGRVRIPATIDDIVPCILSAGRDSDEAAGNATTHQVGACIIATTNFFNAH</sequence>
<gene>
    <name evidence="2" type="ORF">HDU87_002367</name>
</gene>
<protein>
    <submittedName>
        <fullName evidence="2">Uncharacterized protein</fullName>
    </submittedName>
</protein>
<comment type="caution">
    <text evidence="2">The sequence shown here is derived from an EMBL/GenBank/DDBJ whole genome shotgun (WGS) entry which is preliminary data.</text>
</comment>
<keyword evidence="3" id="KW-1185">Reference proteome</keyword>
<organism evidence="2 3">
    <name type="scientific">Geranomyces variabilis</name>
    <dbReference type="NCBI Taxonomy" id="109894"/>
    <lineage>
        <taxon>Eukaryota</taxon>
        <taxon>Fungi</taxon>
        <taxon>Fungi incertae sedis</taxon>
        <taxon>Chytridiomycota</taxon>
        <taxon>Chytridiomycota incertae sedis</taxon>
        <taxon>Chytridiomycetes</taxon>
        <taxon>Spizellomycetales</taxon>
        <taxon>Powellomycetaceae</taxon>
        <taxon>Geranomyces</taxon>
    </lineage>
</organism>
<evidence type="ECO:0000313" key="2">
    <source>
        <dbReference type="EMBL" id="KAJ3179799.1"/>
    </source>
</evidence>
<proteinExistence type="predicted"/>
<dbReference type="EMBL" id="JADGJQ010000019">
    <property type="protein sequence ID" value="KAJ3179799.1"/>
    <property type="molecule type" value="Genomic_DNA"/>
</dbReference>
<accession>A0AAD5XRZ8</accession>